<dbReference type="Gene3D" id="1.10.1740.10">
    <property type="match status" value="1"/>
</dbReference>
<keyword evidence="3" id="KW-0731">Sigma factor</keyword>
<dbReference type="InterPro" id="IPR007627">
    <property type="entry name" value="RNA_pol_sigma70_r2"/>
</dbReference>
<dbReference type="InterPro" id="IPR036388">
    <property type="entry name" value="WH-like_DNA-bd_sf"/>
</dbReference>
<dbReference type="SUPFAM" id="SSF88946">
    <property type="entry name" value="Sigma2 domain of RNA polymerase sigma factors"/>
    <property type="match status" value="1"/>
</dbReference>
<evidence type="ECO:0000313" key="9">
    <source>
        <dbReference type="Proteomes" id="UP000199024"/>
    </source>
</evidence>
<evidence type="ECO:0000256" key="2">
    <source>
        <dbReference type="ARBA" id="ARBA00023015"/>
    </source>
</evidence>
<dbReference type="Pfam" id="PF08281">
    <property type="entry name" value="Sigma70_r4_2"/>
    <property type="match status" value="1"/>
</dbReference>
<feature type="domain" description="RNA polymerase sigma-70 region 2" evidence="6">
    <location>
        <begin position="77"/>
        <end position="143"/>
    </location>
</feature>
<keyword evidence="4" id="KW-0804">Transcription</keyword>
<dbReference type="PANTHER" id="PTHR43133:SF46">
    <property type="entry name" value="RNA POLYMERASE SIGMA-70 FACTOR ECF SUBFAMILY"/>
    <property type="match status" value="1"/>
</dbReference>
<dbReference type="InterPro" id="IPR013249">
    <property type="entry name" value="RNA_pol_sigma70_r4_t2"/>
</dbReference>
<evidence type="ECO:0000256" key="3">
    <source>
        <dbReference type="ARBA" id="ARBA00023082"/>
    </source>
</evidence>
<dbReference type="GO" id="GO:0016987">
    <property type="term" value="F:sigma factor activity"/>
    <property type="evidence" value="ECO:0007669"/>
    <property type="project" value="UniProtKB-KW"/>
</dbReference>
<dbReference type="Proteomes" id="UP000199024">
    <property type="component" value="Unassembled WGS sequence"/>
</dbReference>
<reference evidence="8 9" key="1">
    <citation type="submission" date="2016-10" db="EMBL/GenBank/DDBJ databases">
        <authorList>
            <person name="de Groot N.N."/>
        </authorList>
    </citation>
    <scope>NUCLEOTIDE SEQUENCE [LARGE SCALE GENOMIC DNA]</scope>
    <source>
        <strain evidence="8 9">DSM 21001</strain>
    </source>
</reference>
<dbReference type="Gene3D" id="1.10.10.10">
    <property type="entry name" value="Winged helix-like DNA-binding domain superfamily/Winged helix DNA-binding domain"/>
    <property type="match status" value="1"/>
</dbReference>
<organism evidence="8 9">
    <name type="scientific">Granulicella pectinivorans</name>
    <dbReference type="NCBI Taxonomy" id="474950"/>
    <lineage>
        <taxon>Bacteria</taxon>
        <taxon>Pseudomonadati</taxon>
        <taxon>Acidobacteriota</taxon>
        <taxon>Terriglobia</taxon>
        <taxon>Terriglobales</taxon>
        <taxon>Acidobacteriaceae</taxon>
        <taxon>Granulicella</taxon>
    </lineage>
</organism>
<feature type="region of interest" description="Disordered" evidence="5">
    <location>
        <begin position="1"/>
        <end position="48"/>
    </location>
</feature>
<evidence type="ECO:0000259" key="6">
    <source>
        <dbReference type="Pfam" id="PF04542"/>
    </source>
</evidence>
<feature type="domain" description="RNA polymerase sigma factor 70 region 4 type 2" evidence="7">
    <location>
        <begin position="179"/>
        <end position="231"/>
    </location>
</feature>
<dbReference type="NCBIfam" id="TIGR02937">
    <property type="entry name" value="sigma70-ECF"/>
    <property type="match status" value="1"/>
</dbReference>
<dbReference type="GO" id="GO:0006352">
    <property type="term" value="P:DNA-templated transcription initiation"/>
    <property type="evidence" value="ECO:0007669"/>
    <property type="project" value="InterPro"/>
</dbReference>
<proteinExistence type="inferred from homology"/>
<dbReference type="InterPro" id="IPR039425">
    <property type="entry name" value="RNA_pol_sigma-70-like"/>
</dbReference>
<name>A0A1I6M781_9BACT</name>
<dbReference type="AlphaFoldDB" id="A0A1I6M781"/>
<accession>A0A1I6M781</accession>
<keyword evidence="2" id="KW-0805">Transcription regulation</keyword>
<evidence type="ECO:0000313" key="8">
    <source>
        <dbReference type="EMBL" id="SFS11521.1"/>
    </source>
</evidence>
<gene>
    <name evidence="8" type="ORF">SAMN05421771_1979</name>
</gene>
<dbReference type="CDD" id="cd06171">
    <property type="entry name" value="Sigma70_r4"/>
    <property type="match status" value="1"/>
</dbReference>
<dbReference type="EMBL" id="FOZL01000001">
    <property type="protein sequence ID" value="SFS11521.1"/>
    <property type="molecule type" value="Genomic_DNA"/>
</dbReference>
<dbReference type="InterPro" id="IPR013324">
    <property type="entry name" value="RNA_pol_sigma_r3/r4-like"/>
</dbReference>
<comment type="similarity">
    <text evidence="1">Belongs to the sigma-70 factor family. ECF subfamily.</text>
</comment>
<dbReference type="InterPro" id="IPR013325">
    <property type="entry name" value="RNA_pol_sigma_r2"/>
</dbReference>
<dbReference type="STRING" id="474950.SAMN05421771_1979"/>
<keyword evidence="9" id="KW-1185">Reference proteome</keyword>
<dbReference type="InterPro" id="IPR014284">
    <property type="entry name" value="RNA_pol_sigma-70_dom"/>
</dbReference>
<dbReference type="Pfam" id="PF04542">
    <property type="entry name" value="Sigma70_r2"/>
    <property type="match status" value="1"/>
</dbReference>
<evidence type="ECO:0000256" key="4">
    <source>
        <dbReference type="ARBA" id="ARBA00023163"/>
    </source>
</evidence>
<protein>
    <submittedName>
        <fullName evidence="8">RNA polymerase sigma-70 factor, ECF subfamily</fullName>
    </submittedName>
</protein>
<evidence type="ECO:0000256" key="1">
    <source>
        <dbReference type="ARBA" id="ARBA00010641"/>
    </source>
</evidence>
<feature type="region of interest" description="Disordered" evidence="5">
    <location>
        <begin position="237"/>
        <end position="256"/>
    </location>
</feature>
<dbReference type="SUPFAM" id="SSF88659">
    <property type="entry name" value="Sigma3 and sigma4 domains of RNA polymerase sigma factors"/>
    <property type="match status" value="1"/>
</dbReference>
<evidence type="ECO:0000259" key="7">
    <source>
        <dbReference type="Pfam" id="PF08281"/>
    </source>
</evidence>
<evidence type="ECO:0000256" key="5">
    <source>
        <dbReference type="SAM" id="MobiDB-lite"/>
    </source>
</evidence>
<dbReference type="PANTHER" id="PTHR43133">
    <property type="entry name" value="RNA POLYMERASE ECF-TYPE SIGMA FACTO"/>
    <property type="match status" value="1"/>
</dbReference>
<sequence>MSAITLPLSLATAGTKSSEPQAEPQVQKGPSMTLVPPADEPSAKPNSGLFKRNPPIAGEAEAIEAAKNGDAEAFSKLYALHKRRVYTLCLRMLGNVSEAEDMTQEAFLHLFRKLGSFRGESAFSTWLHRLTVNLVLMHLRKKGLNLVSLEETINPSEDDAPKRDFGSRDPMLTGSVDRVALERAVASLPPGYRMVFVLHDVEGFEHNEIATMLNCSTGNSKSQLHKARLKLRDLLRQTGHSNPALSPTDGFKETAL</sequence>
<dbReference type="GO" id="GO:0003677">
    <property type="term" value="F:DNA binding"/>
    <property type="evidence" value="ECO:0007669"/>
    <property type="project" value="InterPro"/>
</dbReference>